<comment type="caution">
    <text evidence="13">The sequence shown here is derived from an EMBL/GenBank/DDBJ whole genome shotgun (WGS) entry which is preliminary data.</text>
</comment>
<dbReference type="InterPro" id="IPR030378">
    <property type="entry name" value="G_CP_dom"/>
</dbReference>
<evidence type="ECO:0000259" key="12">
    <source>
        <dbReference type="PROSITE" id="PS51721"/>
    </source>
</evidence>
<evidence type="ECO:0000256" key="7">
    <source>
        <dbReference type="ARBA" id="ARBA00022833"/>
    </source>
</evidence>
<dbReference type="InterPro" id="IPR010914">
    <property type="entry name" value="RsgA_GTPase_dom"/>
</dbReference>
<dbReference type="SUPFAM" id="SSF52540">
    <property type="entry name" value="P-loop containing nucleoside triphosphate hydrolases"/>
    <property type="match status" value="1"/>
</dbReference>
<dbReference type="Proteomes" id="UP000253490">
    <property type="component" value="Unassembled WGS sequence"/>
</dbReference>
<feature type="binding site" evidence="10">
    <location>
        <position position="252"/>
    </location>
    <ligand>
        <name>Zn(2+)</name>
        <dbReference type="ChEBI" id="CHEBI:29105"/>
    </ligand>
</feature>
<evidence type="ECO:0000256" key="10">
    <source>
        <dbReference type="HAMAP-Rule" id="MF_01820"/>
    </source>
</evidence>
<keyword evidence="9 10" id="KW-0342">GTP-binding</keyword>
<gene>
    <name evidence="10" type="primary">rsgA</name>
    <name evidence="13" type="ORF">DES36_10354</name>
</gene>
<evidence type="ECO:0000256" key="8">
    <source>
        <dbReference type="ARBA" id="ARBA00022884"/>
    </source>
</evidence>
<feature type="binding site" evidence="10">
    <location>
        <position position="258"/>
    </location>
    <ligand>
        <name>Zn(2+)</name>
        <dbReference type="ChEBI" id="CHEBI:29105"/>
    </ligand>
</feature>
<evidence type="ECO:0000313" key="14">
    <source>
        <dbReference type="Proteomes" id="UP000253490"/>
    </source>
</evidence>
<dbReference type="InterPro" id="IPR012340">
    <property type="entry name" value="NA-bd_OB-fold"/>
</dbReference>
<dbReference type="GO" id="GO:0005525">
    <property type="term" value="F:GTP binding"/>
    <property type="evidence" value="ECO:0007669"/>
    <property type="project" value="UniProtKB-UniRule"/>
</dbReference>
<dbReference type="RefSeq" id="WP_113919728.1">
    <property type="nucleotide sequence ID" value="NZ_QNRX01000003.1"/>
</dbReference>
<keyword evidence="14" id="KW-1185">Reference proteome</keyword>
<dbReference type="InterPro" id="IPR004881">
    <property type="entry name" value="Ribosome_biogen_GTPase_RsgA"/>
</dbReference>
<dbReference type="Pfam" id="PF16745">
    <property type="entry name" value="RsgA_N"/>
    <property type="match status" value="1"/>
</dbReference>
<dbReference type="EC" id="3.6.1.-" evidence="10"/>
<dbReference type="Pfam" id="PF03193">
    <property type="entry name" value="RsgA_GTPase"/>
    <property type="match status" value="1"/>
</dbReference>
<comment type="cofactor">
    <cofactor evidence="10">
        <name>Zn(2+)</name>
        <dbReference type="ChEBI" id="CHEBI:29105"/>
    </cofactor>
    <text evidence="10">Binds 1 zinc ion per subunit.</text>
</comment>
<dbReference type="GO" id="GO:0042274">
    <property type="term" value="P:ribosomal small subunit biogenesis"/>
    <property type="evidence" value="ECO:0007669"/>
    <property type="project" value="UniProtKB-UniRule"/>
</dbReference>
<keyword evidence="3 10" id="KW-0479">Metal-binding</keyword>
<dbReference type="GO" id="GO:0019843">
    <property type="term" value="F:rRNA binding"/>
    <property type="evidence" value="ECO:0007669"/>
    <property type="project" value="UniProtKB-KW"/>
</dbReference>
<dbReference type="SUPFAM" id="SSF50249">
    <property type="entry name" value="Nucleic acid-binding proteins"/>
    <property type="match status" value="1"/>
</dbReference>
<dbReference type="GO" id="GO:0046872">
    <property type="term" value="F:metal ion binding"/>
    <property type="evidence" value="ECO:0007669"/>
    <property type="project" value="UniProtKB-KW"/>
</dbReference>
<comment type="function">
    <text evidence="10">One of several proteins that assist in the late maturation steps of the functional core of the 30S ribosomal subunit. Helps release RbfA from mature subunits. May play a role in the assembly of ribosomal proteins into the subunit. Circularly permuted GTPase that catalyzes slow GTP hydrolysis, GTPase activity is stimulated by the 30S ribosomal subunit.</text>
</comment>
<evidence type="ECO:0000259" key="11">
    <source>
        <dbReference type="PROSITE" id="PS50936"/>
    </source>
</evidence>
<dbReference type="Gene3D" id="2.40.50.140">
    <property type="entry name" value="Nucleic acid-binding proteins"/>
    <property type="match status" value="1"/>
</dbReference>
<organism evidence="13 14">
    <name type="scientific">Alkalibaculum bacchi</name>
    <dbReference type="NCBI Taxonomy" id="645887"/>
    <lineage>
        <taxon>Bacteria</taxon>
        <taxon>Bacillati</taxon>
        <taxon>Bacillota</taxon>
        <taxon>Clostridia</taxon>
        <taxon>Eubacteriales</taxon>
        <taxon>Eubacteriaceae</taxon>
        <taxon>Alkalibaculum</taxon>
    </lineage>
</organism>
<dbReference type="CDD" id="cd04466">
    <property type="entry name" value="S1_YloQ_GTPase"/>
    <property type="match status" value="1"/>
</dbReference>
<accession>A0A366IDY4</accession>
<name>A0A366IDY4_9FIRM</name>
<dbReference type="NCBIfam" id="TIGR00157">
    <property type="entry name" value="ribosome small subunit-dependent GTPase A"/>
    <property type="match status" value="1"/>
</dbReference>
<dbReference type="HAMAP" id="MF_01820">
    <property type="entry name" value="GTPase_RsgA"/>
    <property type="match status" value="1"/>
</dbReference>
<dbReference type="CDD" id="cd01854">
    <property type="entry name" value="YjeQ_EngC"/>
    <property type="match status" value="1"/>
</dbReference>
<feature type="binding site" evidence="10">
    <location>
        <position position="250"/>
    </location>
    <ligand>
        <name>Zn(2+)</name>
        <dbReference type="ChEBI" id="CHEBI:29105"/>
    </ligand>
</feature>
<dbReference type="OrthoDB" id="9809485at2"/>
<comment type="subcellular location">
    <subcellularLocation>
        <location evidence="10">Cytoplasm</location>
    </subcellularLocation>
</comment>
<dbReference type="Gene3D" id="3.40.50.300">
    <property type="entry name" value="P-loop containing nucleotide triphosphate hydrolases"/>
    <property type="match status" value="1"/>
</dbReference>
<keyword evidence="7 10" id="KW-0862">Zinc</keyword>
<dbReference type="PROSITE" id="PS50936">
    <property type="entry name" value="ENGC_GTPASE"/>
    <property type="match status" value="1"/>
</dbReference>
<dbReference type="InterPro" id="IPR031944">
    <property type="entry name" value="RsgA_N"/>
</dbReference>
<dbReference type="PANTHER" id="PTHR32120:SF11">
    <property type="entry name" value="SMALL RIBOSOMAL SUBUNIT BIOGENESIS GTPASE RSGA 1, MITOCHONDRIAL-RELATED"/>
    <property type="match status" value="1"/>
</dbReference>
<comment type="subunit">
    <text evidence="10">Monomer. Associates with 30S ribosomal subunit, binds 16S rRNA.</text>
</comment>
<keyword evidence="2 10" id="KW-0690">Ribosome biogenesis</keyword>
<dbReference type="GO" id="GO:0003924">
    <property type="term" value="F:GTPase activity"/>
    <property type="evidence" value="ECO:0007669"/>
    <property type="project" value="UniProtKB-UniRule"/>
</dbReference>
<dbReference type="PANTHER" id="PTHR32120">
    <property type="entry name" value="SMALL RIBOSOMAL SUBUNIT BIOGENESIS GTPASE RSGA"/>
    <property type="match status" value="1"/>
</dbReference>
<keyword evidence="5 10" id="KW-0547">Nucleotide-binding</keyword>
<evidence type="ECO:0000256" key="2">
    <source>
        <dbReference type="ARBA" id="ARBA00022517"/>
    </source>
</evidence>
<dbReference type="Gene3D" id="1.10.40.50">
    <property type="entry name" value="Probable gtpase engc, domain 3"/>
    <property type="match status" value="1"/>
</dbReference>
<dbReference type="EMBL" id="QNRX01000003">
    <property type="protein sequence ID" value="RBP68293.1"/>
    <property type="molecule type" value="Genomic_DNA"/>
</dbReference>
<sequence>MKGIIIKGIGGFYYVKSEDKIYECKARGIFRKDKHKPYVGDYVEITIDENEKGAIEEIYPRKNILIRPPISNITQNIVVSAVVQPAINLHFVNNILVYSEHLDIKNVLCFNKSELINEEQKEEIKEHFINTNYKILFTSVKEQTGLHELKDMLRGNINVFSGASGVGKSSLLNSLMPQNKAETGEISSKIERGKHTTRHVELFELEENTFIADTPGFSNINGAQEIELEELMDSFPEFSDLLGQCKFNSCVHDREPDCVIKEAVENRKIASSRYSSYIEMLHSIKATKKY</sequence>
<dbReference type="PROSITE" id="PS51721">
    <property type="entry name" value="G_CP"/>
    <property type="match status" value="1"/>
</dbReference>
<reference evidence="13 14" key="1">
    <citation type="submission" date="2018-06" db="EMBL/GenBank/DDBJ databases">
        <title>Genomic Encyclopedia of Type Strains, Phase IV (KMG-IV): sequencing the most valuable type-strain genomes for metagenomic binning, comparative biology and taxonomic classification.</title>
        <authorList>
            <person name="Goeker M."/>
        </authorList>
    </citation>
    <scope>NUCLEOTIDE SEQUENCE [LARGE SCALE GENOMIC DNA]</scope>
    <source>
        <strain evidence="13 14">DSM 22112</strain>
    </source>
</reference>
<comment type="similarity">
    <text evidence="10">Belongs to the TRAFAC class YlqF/YawG GTPase family. RsgA subfamily.</text>
</comment>
<evidence type="ECO:0000256" key="6">
    <source>
        <dbReference type="ARBA" id="ARBA00022801"/>
    </source>
</evidence>
<evidence type="ECO:0000256" key="5">
    <source>
        <dbReference type="ARBA" id="ARBA00022741"/>
    </source>
</evidence>
<evidence type="ECO:0000256" key="4">
    <source>
        <dbReference type="ARBA" id="ARBA00022730"/>
    </source>
</evidence>
<keyword evidence="1 10" id="KW-0963">Cytoplasm</keyword>
<dbReference type="AlphaFoldDB" id="A0A366IDY4"/>
<keyword evidence="4 10" id="KW-0699">rRNA-binding</keyword>
<keyword evidence="6 10" id="KW-0378">Hydrolase</keyword>
<comment type="caution">
    <text evidence="10">Lacks conserved residue(s) required for the propagation of feature annotation.</text>
</comment>
<evidence type="ECO:0000256" key="9">
    <source>
        <dbReference type="ARBA" id="ARBA00023134"/>
    </source>
</evidence>
<proteinExistence type="inferred from homology"/>
<evidence type="ECO:0000256" key="3">
    <source>
        <dbReference type="ARBA" id="ARBA00022723"/>
    </source>
</evidence>
<evidence type="ECO:0000256" key="1">
    <source>
        <dbReference type="ARBA" id="ARBA00022490"/>
    </source>
</evidence>
<feature type="binding site" evidence="10">
    <location>
        <begin position="162"/>
        <end position="170"/>
    </location>
    <ligand>
        <name>GTP</name>
        <dbReference type="ChEBI" id="CHEBI:37565"/>
    </ligand>
</feature>
<feature type="binding site" evidence="10">
    <location>
        <position position="245"/>
    </location>
    <ligand>
        <name>Zn(2+)</name>
        <dbReference type="ChEBI" id="CHEBI:29105"/>
    </ligand>
</feature>
<protein>
    <recommendedName>
        <fullName evidence="10">Small ribosomal subunit biogenesis GTPase RsgA</fullName>
        <ecNumber evidence="10">3.6.1.-</ecNumber>
    </recommendedName>
</protein>
<keyword evidence="8 10" id="KW-0694">RNA-binding</keyword>
<evidence type="ECO:0000313" key="13">
    <source>
        <dbReference type="EMBL" id="RBP68293.1"/>
    </source>
</evidence>
<dbReference type="InterPro" id="IPR027417">
    <property type="entry name" value="P-loop_NTPase"/>
</dbReference>
<dbReference type="GO" id="GO:0005737">
    <property type="term" value="C:cytoplasm"/>
    <property type="evidence" value="ECO:0007669"/>
    <property type="project" value="UniProtKB-SubCell"/>
</dbReference>
<feature type="domain" description="EngC GTPase" evidence="11">
    <location>
        <begin position="71"/>
        <end position="218"/>
    </location>
</feature>
<feature type="domain" description="CP-type G" evidence="12">
    <location>
        <begin position="62"/>
        <end position="220"/>
    </location>
</feature>